<dbReference type="GeneID" id="64819342"/>
<dbReference type="EMBL" id="CP058560">
    <property type="protein sequence ID" value="QUH22480.1"/>
    <property type="molecule type" value="Genomic_DNA"/>
</dbReference>
<evidence type="ECO:0000313" key="4">
    <source>
        <dbReference type="Proteomes" id="UP000681041"/>
    </source>
</evidence>
<reference evidence="3" key="1">
    <citation type="submission" date="2020-07" db="EMBL/GenBank/DDBJ databases">
        <title>Methanobacterium. sp. MethCan genome.</title>
        <authorList>
            <person name="Postec A."/>
            <person name="Quemeneur M."/>
        </authorList>
    </citation>
    <scope>NUCLEOTIDE SEQUENCE</scope>
    <source>
        <strain evidence="3">MethCAN</strain>
    </source>
</reference>
<proteinExistence type="predicted"/>
<keyword evidence="2" id="KW-0812">Transmembrane</keyword>
<evidence type="ECO:0000256" key="2">
    <source>
        <dbReference type="SAM" id="Phobius"/>
    </source>
</evidence>
<dbReference type="OrthoDB" id="71553at2157"/>
<dbReference type="AlphaFoldDB" id="A0A8T8K5W1"/>
<accession>A0A8T8K5W1</accession>
<sequence>MDLDLSWEKKALIGLGVIALIILIYAYNPLHSPGEVIVQNDTPAPQPLRTMPFTTSSSESNNTTQTNTTSLNITSQQAKEIAAETGLRTGEPASGSIKINNETISVWIVPLYKQNKLEKEVYVNKVNGNIVATKEF</sequence>
<evidence type="ECO:0000256" key="1">
    <source>
        <dbReference type="SAM" id="MobiDB-lite"/>
    </source>
</evidence>
<protein>
    <recommendedName>
        <fullName evidence="5">PepSY domain-containing protein</fullName>
    </recommendedName>
</protein>
<keyword evidence="4" id="KW-1185">Reference proteome</keyword>
<dbReference type="RefSeq" id="WP_211533424.1">
    <property type="nucleotide sequence ID" value="NZ_CP058560.1"/>
</dbReference>
<feature type="region of interest" description="Disordered" evidence="1">
    <location>
        <begin position="41"/>
        <end position="67"/>
    </location>
</feature>
<evidence type="ECO:0000313" key="3">
    <source>
        <dbReference type="EMBL" id="QUH22480.1"/>
    </source>
</evidence>
<evidence type="ECO:0008006" key="5">
    <source>
        <dbReference type="Google" id="ProtNLM"/>
    </source>
</evidence>
<dbReference type="KEGG" id="meme:HYG87_01220"/>
<keyword evidence="2" id="KW-1133">Transmembrane helix</keyword>
<name>A0A8T8K5W1_9EURY</name>
<organism evidence="3 4">
    <name type="scientific">Methanobacterium alkalithermotolerans</name>
    <dbReference type="NCBI Taxonomy" id="2731220"/>
    <lineage>
        <taxon>Archaea</taxon>
        <taxon>Methanobacteriati</taxon>
        <taxon>Methanobacteriota</taxon>
        <taxon>Methanomada group</taxon>
        <taxon>Methanobacteria</taxon>
        <taxon>Methanobacteriales</taxon>
        <taxon>Methanobacteriaceae</taxon>
        <taxon>Methanobacterium</taxon>
    </lineage>
</organism>
<dbReference type="Proteomes" id="UP000681041">
    <property type="component" value="Chromosome"/>
</dbReference>
<keyword evidence="2" id="KW-0472">Membrane</keyword>
<feature type="transmembrane region" description="Helical" evidence="2">
    <location>
        <begin position="12"/>
        <end position="30"/>
    </location>
</feature>
<feature type="compositionally biased region" description="Low complexity" evidence="1">
    <location>
        <begin position="54"/>
        <end position="67"/>
    </location>
</feature>
<gene>
    <name evidence="3" type="ORF">HYG87_01220</name>
</gene>